<evidence type="ECO:0000256" key="17">
    <source>
        <dbReference type="RuleBase" id="RU363123"/>
    </source>
</evidence>
<keyword evidence="7 16" id="KW-0863">Zinc-finger</keyword>
<evidence type="ECO:0000256" key="14">
    <source>
        <dbReference type="ARBA" id="ARBA00023280"/>
    </source>
</evidence>
<keyword evidence="10 16" id="KW-0238">DNA-binding</keyword>
<evidence type="ECO:0000256" key="1">
    <source>
        <dbReference type="ARBA" id="ARBA00006346"/>
    </source>
</evidence>
<dbReference type="RefSeq" id="YP_006393288.1">
    <property type="nucleotide sequence ID" value="NC_017994.1"/>
</dbReference>
<comment type="subcellular location">
    <subcellularLocation>
        <location evidence="16 17">Host cytoplasm</location>
    </subcellularLocation>
    <subcellularLocation>
        <location evidence="16 17">Host nucleus</location>
    </subcellularLocation>
</comment>
<dbReference type="Pfam" id="PF00518">
    <property type="entry name" value="E6"/>
    <property type="match status" value="1"/>
</dbReference>
<evidence type="ECO:0000256" key="6">
    <source>
        <dbReference type="ARBA" id="ARBA00022723"/>
    </source>
</evidence>
<dbReference type="InterPro" id="IPR038575">
    <property type="entry name" value="E6_sf"/>
</dbReference>
<dbReference type="KEGG" id="vg:12983968"/>
<dbReference type="GO" id="GO:0052170">
    <property type="term" value="P:symbiont-mediated suppression of host innate immune response"/>
    <property type="evidence" value="ECO:0007669"/>
    <property type="project" value="UniProtKB-KW"/>
</dbReference>
<reference evidence="18 19" key="1">
    <citation type="journal article" date="2011" name="J. Infect. Dis.">
        <title>The oral cavity contains abundant known and novel human papillomaviruses from the Betapapillomavirus and Gammapapillomavirus genera.</title>
        <authorList>
            <person name="Bottalico D."/>
            <person name="Chen Z."/>
            <person name="Dunne A."/>
            <person name="Ostoloza J."/>
            <person name="McKinney S."/>
            <person name="Sun C."/>
            <person name="Schlecht N.F."/>
            <person name="Fatahzadeh M."/>
            <person name="Herrero R."/>
            <person name="Schiffman M."/>
            <person name="Burk R.D."/>
        </authorList>
    </citation>
    <scope>NUCLEOTIDE SEQUENCE [LARGE SCALE GENOMIC DNA]</scope>
    <source>
        <strain evidence="18">CL3865</strain>
    </source>
</reference>
<evidence type="ECO:0000256" key="12">
    <source>
        <dbReference type="ARBA" id="ARBA00023163"/>
    </source>
</evidence>
<dbReference type="GO" id="GO:0003677">
    <property type="term" value="F:DNA binding"/>
    <property type="evidence" value="ECO:0007669"/>
    <property type="project" value="UniProtKB-UniRule"/>
</dbReference>
<dbReference type="Proteomes" id="UP000148647">
    <property type="component" value="Segment"/>
</dbReference>
<dbReference type="GO" id="GO:0008270">
    <property type="term" value="F:zinc ion binding"/>
    <property type="evidence" value="ECO:0007669"/>
    <property type="project" value="UniProtKB-KW"/>
</dbReference>
<keyword evidence="12 16" id="KW-0804">Transcription</keyword>
<sequence length="142" mass="16728">MEAAQFPTCLRTYCNVFNISLFDLQLRCIFCRCYLSLGDLASFYEKKLSLIWKNNICFACCLRCLCLSARYEAEHYFQCVCKVQSLHALLNRPLNDVVMRCYYCYNLLDLASKYDLISRDKLACLVRGHWRAPCRDCLNREI</sequence>
<evidence type="ECO:0000313" key="19">
    <source>
        <dbReference type="Proteomes" id="UP000148647"/>
    </source>
</evidence>
<evidence type="ECO:0000256" key="13">
    <source>
        <dbReference type="ARBA" id="ARBA00023200"/>
    </source>
</evidence>
<dbReference type="InterPro" id="IPR001334">
    <property type="entry name" value="E6"/>
</dbReference>
<comment type="function">
    <text evidence="16">Plays a major role in the induction and maintenance of cellular transformation. E6 associates with host UBE3A/E6-AP ubiquitin-protein ligase and modulates its activity. Protects host keratinocytes from apoptosis by mediating the degradation of host BAK1. May also inhibit host immune response.</text>
</comment>
<dbReference type="GO" id="GO:0039648">
    <property type="term" value="P:symbiont-mediated perturbation of host ubiquitin-like protein modification"/>
    <property type="evidence" value="ECO:0007669"/>
    <property type="project" value="UniProtKB-UniRule"/>
</dbReference>
<keyword evidence="9 16" id="KW-0805">Transcription regulation</keyword>
<keyword evidence="8 16" id="KW-0862">Zinc</keyword>
<accession>I3P6L0</accession>
<evidence type="ECO:0000256" key="15">
    <source>
        <dbReference type="ARBA" id="ARBA00023323"/>
    </source>
</evidence>
<dbReference type="GO" id="GO:0042025">
    <property type="term" value="C:host cell nucleus"/>
    <property type="evidence" value="ECO:0007669"/>
    <property type="project" value="UniProtKB-SubCell"/>
</dbReference>
<keyword evidence="4 16" id="KW-0945">Host-virus interaction</keyword>
<evidence type="ECO:0000256" key="3">
    <source>
        <dbReference type="ARBA" id="ARBA00022562"/>
    </source>
</evidence>
<dbReference type="HAMAP" id="MF_04006">
    <property type="entry name" value="HPV_E6"/>
    <property type="match status" value="1"/>
</dbReference>
<keyword evidence="13 16" id="KW-1035">Host cytoplasm</keyword>
<dbReference type="GO" id="GO:0006355">
    <property type="term" value="P:regulation of DNA-templated transcription"/>
    <property type="evidence" value="ECO:0007669"/>
    <property type="project" value="UniProtKB-UniRule"/>
</dbReference>
<keyword evidence="5 16" id="KW-1090">Inhibition of host innate immune response by virus</keyword>
<dbReference type="GO" id="GO:0052150">
    <property type="term" value="P:symbiont-mediated perturbation of host apoptosis"/>
    <property type="evidence" value="ECO:0007669"/>
    <property type="project" value="UniProtKB-KW"/>
</dbReference>
<comment type="caution">
    <text evidence="16">Lacks conserved residue(s) required for the propagation of feature annotation.</text>
</comment>
<feature type="zinc finger region" evidence="16">
    <location>
        <begin position="101"/>
        <end position="137"/>
    </location>
</feature>
<keyword evidence="14 16" id="KW-0899">Viral immunoevasion</keyword>
<comment type="subunit">
    <text evidence="16">Forms homodimers. Interacts with ubiquitin-protein ligase UBE3A/E6-AP; this interaction stimulates UBE3A ubiquitin activity. Interacts with host BAK1.</text>
</comment>
<comment type="similarity">
    <text evidence="1 16 17">Belongs to the papillomaviridae E6 protein family.</text>
</comment>
<evidence type="ECO:0000256" key="5">
    <source>
        <dbReference type="ARBA" id="ARBA00022632"/>
    </source>
</evidence>
<dbReference type="EMBL" id="HM999988">
    <property type="protein sequence ID" value="AEM24600.1"/>
    <property type="molecule type" value="Genomic_DNA"/>
</dbReference>
<protein>
    <recommendedName>
        <fullName evidence="16 17">Protein E6</fullName>
    </recommendedName>
</protein>
<evidence type="ECO:0000313" key="18">
    <source>
        <dbReference type="EMBL" id="AEM24600.1"/>
    </source>
</evidence>
<evidence type="ECO:0000256" key="16">
    <source>
        <dbReference type="HAMAP-Rule" id="MF_04006"/>
    </source>
</evidence>
<keyword evidence="3 16" id="KW-1048">Host nucleus</keyword>
<dbReference type="GO" id="GO:0030430">
    <property type="term" value="C:host cell cytoplasm"/>
    <property type="evidence" value="ECO:0007669"/>
    <property type="project" value="UniProtKB-SubCell"/>
</dbReference>
<evidence type="ECO:0000256" key="7">
    <source>
        <dbReference type="ARBA" id="ARBA00022771"/>
    </source>
</evidence>
<dbReference type="Gene3D" id="3.30.240.40">
    <property type="entry name" value="E6 early regulatory protein"/>
    <property type="match status" value="2"/>
</dbReference>
<evidence type="ECO:0000256" key="10">
    <source>
        <dbReference type="ARBA" id="ARBA00023125"/>
    </source>
</evidence>
<dbReference type="OrthoDB" id="27353at10239"/>
<dbReference type="SUPFAM" id="SSF161229">
    <property type="entry name" value="E6 C-terminal domain-like"/>
    <property type="match status" value="2"/>
</dbReference>
<proteinExistence type="inferred from homology"/>
<evidence type="ECO:0000256" key="8">
    <source>
        <dbReference type="ARBA" id="ARBA00022833"/>
    </source>
</evidence>
<feature type="zinc finger region" evidence="16">
    <location>
        <begin position="28"/>
        <end position="64"/>
    </location>
</feature>
<keyword evidence="11 16" id="KW-0010">Activator</keyword>
<evidence type="ECO:0000256" key="11">
    <source>
        <dbReference type="ARBA" id="ARBA00023159"/>
    </source>
</evidence>
<keyword evidence="6 16" id="KW-0479">Metal-binding</keyword>
<dbReference type="GeneID" id="12983968"/>
<gene>
    <name evidence="16 18" type="primary">E6</name>
</gene>
<organism evidence="18 19">
    <name type="scientific">Human papillomavirus 136</name>
    <dbReference type="NCBI Taxonomy" id="1070409"/>
    <lineage>
        <taxon>Viruses</taxon>
        <taxon>Monodnaviria</taxon>
        <taxon>Shotokuvirae</taxon>
        <taxon>Cossaviricota</taxon>
        <taxon>Papovaviricetes</taxon>
        <taxon>Zurhausenvirales</taxon>
        <taxon>Papillomaviridae</taxon>
        <taxon>Firstpapillomavirinae</taxon>
        <taxon>Gammapapillomavirus</taxon>
        <taxon>Gammapapillomavirus 11</taxon>
    </lineage>
</organism>
<dbReference type="GO" id="GO:0006351">
    <property type="term" value="P:DNA-templated transcription"/>
    <property type="evidence" value="ECO:0007669"/>
    <property type="project" value="UniProtKB-UniRule"/>
</dbReference>
<evidence type="ECO:0000256" key="2">
    <source>
        <dbReference type="ARBA" id="ARBA00022518"/>
    </source>
</evidence>
<keyword evidence="2 16" id="KW-0244">Early protein</keyword>
<evidence type="ECO:0000256" key="9">
    <source>
        <dbReference type="ARBA" id="ARBA00023015"/>
    </source>
</evidence>
<evidence type="ECO:0000256" key="4">
    <source>
        <dbReference type="ARBA" id="ARBA00022581"/>
    </source>
</evidence>
<keyword evidence="15 16" id="KW-1119">Modulation of host cell apoptosis by virus</keyword>
<dbReference type="GO" id="GO:0039502">
    <property type="term" value="P:symbiont-mediated suppression of host type I interferon-mediated signaling pathway"/>
    <property type="evidence" value="ECO:0007669"/>
    <property type="project" value="UniProtKB-UniRule"/>
</dbReference>
<name>I3P6L0_9PAPI</name>